<proteinExistence type="predicted"/>
<dbReference type="AlphaFoldDB" id="A0A1J7J0S3"/>
<feature type="compositionally biased region" description="Acidic residues" evidence="1">
    <location>
        <begin position="850"/>
        <end position="861"/>
    </location>
</feature>
<organism evidence="2 3">
    <name type="scientific">Coniochaeta ligniaria NRRL 30616</name>
    <dbReference type="NCBI Taxonomy" id="1408157"/>
    <lineage>
        <taxon>Eukaryota</taxon>
        <taxon>Fungi</taxon>
        <taxon>Dikarya</taxon>
        <taxon>Ascomycota</taxon>
        <taxon>Pezizomycotina</taxon>
        <taxon>Sordariomycetes</taxon>
        <taxon>Sordariomycetidae</taxon>
        <taxon>Coniochaetales</taxon>
        <taxon>Coniochaetaceae</taxon>
        <taxon>Coniochaeta</taxon>
    </lineage>
</organism>
<keyword evidence="3" id="KW-1185">Reference proteome</keyword>
<feature type="compositionally biased region" description="Basic and acidic residues" evidence="1">
    <location>
        <begin position="46"/>
        <end position="62"/>
    </location>
</feature>
<dbReference type="InParanoid" id="A0A1J7J0S3"/>
<evidence type="ECO:0000313" key="3">
    <source>
        <dbReference type="Proteomes" id="UP000182658"/>
    </source>
</evidence>
<sequence>MERVASRPGASSDSAGLPWTATRCHRLLRPLLTHISALRKEVNRHRQTESLKDAAHQDHGDDITFGGRSSADDFIPGTHLKRLPLSRDPVKLLSQKRVQHTYSLKASKRQKIREGPAEHIESSRSSTKRYAMPAEPNMYLATPIVRRVQGQWSSPLLPEPILPEVEIAAKPGRCYHSHEACAKKCFFEDRLATLRKATMPSTFALYESIYRALDALLRATSAAEAQPARPKSLLAMCLRKVPDYLAELEAWRLQELEESGTSSAFEDSNTSFDVYSDLESLGTGNCGWKHLATVVQSHGIRIVKDAILERLVADDFAILLAELCSKVQALDDRRQLLEAVVTQQHRRPCGPVDNLSPDAWSRASPVLELLLPPRDRRDRTLFRARLTTDLLSSQLLPQEWISSKTFSNIWSVAMRYFTGRTADYDAIPFFIASIQLYCNQIEHGGRKVLPNEGSAATAQQLLINSLATLSTLVLLGQETLASGSSSKWRHQTATLCKRAEYVLRACLADASESYPKGSRRCSTYVLLLAVFLLSEAPSASGSGESNTREEQMLTEFWTTVEHSSKPHAHRQYTEATVALIASIARGCTRKDSARPAAHTYLIKLCDKLDAACPRVKALRRIRVDAAFYLADLTGDLWDLSFAEQLAATSQSDEDATRRTPGKNTAVFSGFRWDEGISEWVTVTPEIARRKQPSHGRATRARRCASPGILATMREAEIPQESPISSASEHVSEVDFEDVSDLRTPAELGTSCHAKRPRRLGEAQPTHGKPGVHTTKKPGQRARESPEMDNGVSVIDGLGDGDLDELRFAQADQENRPPSRKAAKVDVSLRRKRSRRSLVSLRPTRNVSNDYYDESSGDELGM</sequence>
<evidence type="ECO:0000313" key="2">
    <source>
        <dbReference type="EMBL" id="OIW33358.1"/>
    </source>
</evidence>
<feature type="region of interest" description="Disordered" evidence="1">
    <location>
        <begin position="716"/>
        <end position="861"/>
    </location>
</feature>
<dbReference type="Proteomes" id="UP000182658">
    <property type="component" value="Unassembled WGS sequence"/>
</dbReference>
<feature type="compositionally biased region" description="Basic and acidic residues" evidence="1">
    <location>
        <begin position="812"/>
        <end position="828"/>
    </location>
</feature>
<feature type="region of interest" description="Disordered" evidence="1">
    <location>
        <begin position="46"/>
        <end position="71"/>
    </location>
</feature>
<accession>A0A1J7J0S3</accession>
<feature type="compositionally biased region" description="Basic and acidic residues" evidence="1">
    <location>
        <begin position="112"/>
        <end position="122"/>
    </location>
</feature>
<dbReference type="OrthoDB" id="4159838at2759"/>
<gene>
    <name evidence="2" type="ORF">CONLIGDRAFT_640494</name>
</gene>
<name>A0A1J7J0S3_9PEZI</name>
<feature type="region of interest" description="Disordered" evidence="1">
    <location>
        <begin position="106"/>
        <end position="127"/>
    </location>
</feature>
<protein>
    <submittedName>
        <fullName evidence="2">Uncharacterized protein</fullName>
    </submittedName>
</protein>
<reference evidence="2 3" key="1">
    <citation type="submission" date="2016-10" db="EMBL/GenBank/DDBJ databases">
        <title>Draft genome sequence of Coniochaeta ligniaria NRRL30616, a lignocellulolytic fungus for bioabatement of inhibitors in plant biomass hydrolysates.</title>
        <authorList>
            <consortium name="DOE Joint Genome Institute"/>
            <person name="Jimenez D.J."/>
            <person name="Hector R.E."/>
            <person name="Riley R."/>
            <person name="Sun H."/>
            <person name="Grigoriev I.V."/>
            <person name="Van Elsas J.D."/>
            <person name="Nichols N.N."/>
        </authorList>
    </citation>
    <scope>NUCLEOTIDE SEQUENCE [LARGE SCALE GENOMIC DNA]</scope>
    <source>
        <strain evidence="2 3">NRRL 30616</strain>
    </source>
</reference>
<evidence type="ECO:0000256" key="1">
    <source>
        <dbReference type="SAM" id="MobiDB-lite"/>
    </source>
</evidence>
<dbReference type="EMBL" id="KV875094">
    <property type="protein sequence ID" value="OIW33358.1"/>
    <property type="molecule type" value="Genomic_DNA"/>
</dbReference>